<feature type="compositionally biased region" description="Basic and acidic residues" evidence="1">
    <location>
        <begin position="164"/>
        <end position="174"/>
    </location>
</feature>
<feature type="region of interest" description="Disordered" evidence="1">
    <location>
        <begin position="1"/>
        <end position="29"/>
    </location>
</feature>
<reference evidence="2 3" key="1">
    <citation type="submission" date="2023-01" db="EMBL/GenBank/DDBJ databases">
        <title>Analysis of 21 Apiospora genomes using comparative genomics revels a genus with tremendous synthesis potential of carbohydrate active enzymes and secondary metabolites.</title>
        <authorList>
            <person name="Sorensen T."/>
        </authorList>
    </citation>
    <scope>NUCLEOTIDE SEQUENCE [LARGE SCALE GENOMIC DNA]</scope>
    <source>
        <strain evidence="2 3">CBS 114990</strain>
    </source>
</reference>
<proteinExistence type="predicted"/>
<comment type="caution">
    <text evidence="2">The sequence shown here is derived from an EMBL/GenBank/DDBJ whole genome shotgun (WGS) entry which is preliminary data.</text>
</comment>
<organism evidence="2 3">
    <name type="scientific">Apiospora hydei</name>
    <dbReference type="NCBI Taxonomy" id="1337664"/>
    <lineage>
        <taxon>Eukaryota</taxon>
        <taxon>Fungi</taxon>
        <taxon>Dikarya</taxon>
        <taxon>Ascomycota</taxon>
        <taxon>Pezizomycotina</taxon>
        <taxon>Sordariomycetes</taxon>
        <taxon>Xylariomycetidae</taxon>
        <taxon>Amphisphaeriales</taxon>
        <taxon>Apiosporaceae</taxon>
        <taxon>Apiospora</taxon>
    </lineage>
</organism>
<feature type="compositionally biased region" description="Low complexity" evidence="1">
    <location>
        <begin position="196"/>
        <end position="213"/>
    </location>
</feature>
<protein>
    <submittedName>
        <fullName evidence="2">Uncharacterized protein</fullName>
    </submittedName>
</protein>
<gene>
    <name evidence="2" type="ORF">PG997_005398</name>
</gene>
<feature type="compositionally biased region" description="Basic and acidic residues" evidence="1">
    <location>
        <begin position="183"/>
        <end position="194"/>
    </location>
</feature>
<evidence type="ECO:0000313" key="2">
    <source>
        <dbReference type="EMBL" id="KAK8090437.1"/>
    </source>
</evidence>
<evidence type="ECO:0000313" key="3">
    <source>
        <dbReference type="Proteomes" id="UP001433268"/>
    </source>
</evidence>
<accession>A0ABR1X517</accession>
<evidence type="ECO:0000256" key="1">
    <source>
        <dbReference type="SAM" id="MobiDB-lite"/>
    </source>
</evidence>
<dbReference type="GeneID" id="92042773"/>
<feature type="compositionally biased region" description="Basic and acidic residues" evidence="1">
    <location>
        <begin position="136"/>
        <end position="157"/>
    </location>
</feature>
<dbReference type="EMBL" id="JAQQWN010000004">
    <property type="protein sequence ID" value="KAK8090437.1"/>
    <property type="molecule type" value="Genomic_DNA"/>
</dbReference>
<name>A0ABR1X517_9PEZI</name>
<dbReference type="Proteomes" id="UP001433268">
    <property type="component" value="Unassembled WGS sequence"/>
</dbReference>
<sequence length="263" mass="29494">MPFDLDPMDGSIDEIHGPRRPMHPQQQPRYKQMPIDDDLFYNRSPPNKPGAAQTFLAMDDMSEYGARPSGRGRSFSMDSVRPDEHRQFVPAYNTNYDVGKDANFKEVPQFTEANLGFPSPPKQQTATSRRTSRRNSINERKNDANGHRSREEDHESAPRQLPKRPREDEIEAARRILAAAEASSRREPSVRRDSGAAAAATASPQRSQSPPATVRSATPPPIGRPRRYFYDETEPGQQQHKEPAGPGTPDKIPLARRPSAHPP</sequence>
<dbReference type="RefSeq" id="XP_066673331.1">
    <property type="nucleotide sequence ID" value="XM_066809713.1"/>
</dbReference>
<feature type="region of interest" description="Disordered" evidence="1">
    <location>
        <begin position="62"/>
        <end position="263"/>
    </location>
</feature>
<keyword evidence="3" id="KW-1185">Reference proteome</keyword>